<protein>
    <submittedName>
        <fullName evidence="1">Uncharacterized protein</fullName>
    </submittedName>
</protein>
<reference evidence="1" key="1">
    <citation type="submission" date="2023-06" db="EMBL/GenBank/DDBJ databases">
        <title>Male Hemibagrus guttatus genome.</title>
        <authorList>
            <person name="Bian C."/>
        </authorList>
    </citation>
    <scope>NUCLEOTIDE SEQUENCE</scope>
    <source>
        <strain evidence="1">Male_cb2023</strain>
        <tissue evidence="1">Muscle</tissue>
    </source>
</reference>
<gene>
    <name evidence="1" type="ORF">QTP70_025868</name>
</gene>
<keyword evidence="2" id="KW-1185">Reference proteome</keyword>
<evidence type="ECO:0000313" key="2">
    <source>
        <dbReference type="Proteomes" id="UP001274896"/>
    </source>
</evidence>
<organism evidence="1 2">
    <name type="scientific">Hemibagrus guttatus</name>
    <dbReference type="NCBI Taxonomy" id="175788"/>
    <lineage>
        <taxon>Eukaryota</taxon>
        <taxon>Metazoa</taxon>
        <taxon>Chordata</taxon>
        <taxon>Craniata</taxon>
        <taxon>Vertebrata</taxon>
        <taxon>Euteleostomi</taxon>
        <taxon>Actinopterygii</taxon>
        <taxon>Neopterygii</taxon>
        <taxon>Teleostei</taxon>
        <taxon>Ostariophysi</taxon>
        <taxon>Siluriformes</taxon>
        <taxon>Bagridae</taxon>
        <taxon>Hemibagrus</taxon>
    </lineage>
</organism>
<evidence type="ECO:0000313" key="1">
    <source>
        <dbReference type="EMBL" id="KAK3524253.1"/>
    </source>
</evidence>
<name>A0AAE0UX18_9TELE</name>
<accession>A0AAE0UX18</accession>
<dbReference type="PANTHER" id="PTHR31025">
    <property type="entry name" value="SI:CH211-196P9.1-RELATED"/>
    <property type="match status" value="1"/>
</dbReference>
<proteinExistence type="predicted"/>
<dbReference type="Proteomes" id="UP001274896">
    <property type="component" value="Unassembled WGS sequence"/>
</dbReference>
<dbReference type="AlphaFoldDB" id="A0AAE0UX18"/>
<comment type="caution">
    <text evidence="1">The sequence shown here is derived from an EMBL/GenBank/DDBJ whole genome shotgun (WGS) entry which is preliminary data.</text>
</comment>
<dbReference type="PANTHER" id="PTHR31025:SF22">
    <property type="entry name" value="IP13529P"/>
    <property type="match status" value="1"/>
</dbReference>
<sequence>MRIHFRELTGIQTDDSFNESTATKFRRILRYFQIVKTVPSSREGTILSQTLEGADVDTTKLPWTHCIVVCGNRPLTAKVFMVAVDQVIINDWLNSFNSAFQMMFCSYYVHNIDYPVEIAATMEFLQ</sequence>
<dbReference type="EMBL" id="JAUCMX010000014">
    <property type="protein sequence ID" value="KAK3524253.1"/>
    <property type="molecule type" value="Genomic_DNA"/>
</dbReference>